<evidence type="ECO:0000313" key="3">
    <source>
        <dbReference type="EMBL" id="UWM54397.1"/>
    </source>
</evidence>
<dbReference type="Pfam" id="PF13385">
    <property type="entry name" value="Laminin_G_3"/>
    <property type="match status" value="1"/>
</dbReference>
<accession>A0A9E7R2L0</accession>
<dbReference type="Gene3D" id="2.60.120.200">
    <property type="match status" value="1"/>
</dbReference>
<feature type="transmembrane region" description="Helical" evidence="2">
    <location>
        <begin position="241"/>
        <end position="261"/>
    </location>
</feature>
<feature type="region of interest" description="Disordered" evidence="1">
    <location>
        <begin position="933"/>
        <end position="957"/>
    </location>
</feature>
<dbReference type="AlphaFoldDB" id="A0A9E7R2L0"/>
<evidence type="ECO:0000256" key="2">
    <source>
        <dbReference type="SAM" id="Phobius"/>
    </source>
</evidence>
<dbReference type="GeneID" id="74944765"/>
<feature type="transmembrane region" description="Helical" evidence="2">
    <location>
        <begin position="392"/>
        <end position="410"/>
    </location>
</feature>
<feature type="transmembrane region" description="Helical" evidence="2">
    <location>
        <begin position="139"/>
        <end position="157"/>
    </location>
</feature>
<feature type="transmembrane region" description="Helical" evidence="2">
    <location>
        <begin position="163"/>
        <end position="180"/>
    </location>
</feature>
<feature type="transmembrane region" description="Helical" evidence="2">
    <location>
        <begin position="216"/>
        <end position="234"/>
    </location>
</feature>
<feature type="transmembrane region" description="Helical" evidence="2">
    <location>
        <begin position="305"/>
        <end position="325"/>
    </location>
</feature>
<keyword evidence="2" id="KW-0812">Transmembrane</keyword>
<keyword evidence="2" id="KW-1133">Transmembrane helix</keyword>
<dbReference type="KEGG" id="ssai:N0B31_20045"/>
<proteinExistence type="predicted"/>
<dbReference type="EMBL" id="CP104003">
    <property type="protein sequence ID" value="UWM54397.1"/>
    <property type="molecule type" value="Genomic_DNA"/>
</dbReference>
<dbReference type="InterPro" id="IPR001791">
    <property type="entry name" value="Laminin_G"/>
</dbReference>
<feature type="transmembrane region" description="Helical" evidence="2">
    <location>
        <begin position="482"/>
        <end position="501"/>
    </location>
</feature>
<sequence length="957" mass="101255">MKRGSTEASSGSVTAVGALSVALLGVGVLLLLLRVQVFESVFRDGRVVLLGNDPYGYRHIVGQLVADVAGPFDVGTLVQYQGQTPLFVVTLAWVTSLLGGSPTALGHVLAWYPVAAGATTALLVGIVGTRLVGDHWGGVVAPAALALTPANVFRTALGYADHHAFDFVWLAAVLLGLLLTVGDERTTEPPRLVRATTTFGLSVAIAVQILAWRGALLLLVPLGLVAIGICADSVRRATSPAVAVAPLVVATWLASILVVAAHVFCGWHSQTVVLQPAILASGMTGVALGAEALTRRQEVTEASVLWGGGLVLVAVSVVASLHGSLTRSLFETGLEYFQTTGGSGIDEASSLLAGRFGLVLGPLTLFGALPLLALPGLVYATGAALLKGRRDWLVVATYGWWCLALALFQRRFAGELSVLVALLVGATVVAVASRVGLRPTTVHPFGVETAALDGTHERRPFASLWHRARQCQPREDGGSPPASGRIVVSVLLVLVLLVSALPTPTMLAGASIDDETYGTARAIEQDAASAGLTYPESYVLSRWDRVRMYNSLVNDHSKSYTYAQRSYPSFLHSSKPETWYERMRERPVGYVVTRSDRESPGEASMWTRLHERYGSRGAGVPGVGHYRVVDTSPGGGVKAFRLVPGAVVFGHAPPNATVRLDAEVRLPSTAEQFTYRRQTVATANGWFAVRVANPGTYRIGNRSLAVTEADVESGAFVSGGQTDNWSGTVDGDRREAQADGSSHWRLDAGSGDFFFDPIEGRHGEVVGPHREADALWTGTAAGTALATDGSVRGVVHESEGLNGSDGFTLSVRFRVPQNDSRPFPRIVAKTSGGRFETAAGYQIALMRGRLLATVGDGTEVAILRGPSVRDGRWHRSTLTWNGTRAQLYLDGQQVDSQAVTAPPVAPVPLTIGAAASSSGGFVGEVDDLWYVPRPGWEPPDRGTMNESTRPTSLTSSP</sequence>
<keyword evidence="4" id="KW-1185">Reference proteome</keyword>
<dbReference type="RefSeq" id="WP_260593417.1">
    <property type="nucleotide sequence ID" value="NZ_CP104003.1"/>
</dbReference>
<dbReference type="InterPro" id="IPR013320">
    <property type="entry name" value="ConA-like_dom_sf"/>
</dbReference>
<feature type="transmembrane region" description="Helical" evidence="2">
    <location>
        <begin position="111"/>
        <end position="132"/>
    </location>
</feature>
<dbReference type="SUPFAM" id="SSF49899">
    <property type="entry name" value="Concanavalin A-like lectins/glucanases"/>
    <property type="match status" value="1"/>
</dbReference>
<evidence type="ECO:0000256" key="1">
    <source>
        <dbReference type="SAM" id="MobiDB-lite"/>
    </source>
</evidence>
<organism evidence="3 4">
    <name type="scientific">Salinirubellus salinus</name>
    <dbReference type="NCBI Taxonomy" id="1364945"/>
    <lineage>
        <taxon>Archaea</taxon>
        <taxon>Methanobacteriati</taxon>
        <taxon>Methanobacteriota</taxon>
        <taxon>Stenosarchaea group</taxon>
        <taxon>Halobacteria</taxon>
        <taxon>Halobacteriales</taxon>
        <taxon>Natronomonadaceae</taxon>
        <taxon>Salinirubellus</taxon>
    </lineage>
</organism>
<protein>
    <submittedName>
        <fullName evidence="3">LamG domain-containing protein</fullName>
    </submittedName>
</protein>
<feature type="transmembrane region" description="Helical" evidence="2">
    <location>
        <begin position="12"/>
        <end position="33"/>
    </location>
</feature>
<keyword evidence="2" id="KW-0472">Membrane</keyword>
<feature type="compositionally biased region" description="Polar residues" evidence="1">
    <location>
        <begin position="944"/>
        <end position="957"/>
    </location>
</feature>
<feature type="transmembrane region" description="Helical" evidence="2">
    <location>
        <begin position="356"/>
        <end position="380"/>
    </location>
</feature>
<dbReference type="CDD" id="cd00110">
    <property type="entry name" value="LamG"/>
    <property type="match status" value="1"/>
</dbReference>
<feature type="transmembrane region" description="Helical" evidence="2">
    <location>
        <begin position="273"/>
        <end position="293"/>
    </location>
</feature>
<reference evidence="3" key="1">
    <citation type="submission" date="2022-09" db="EMBL/GenBank/DDBJ databases">
        <title>Diverse halophilic archaea isolated from saline environments.</title>
        <authorList>
            <person name="Cui H.-L."/>
        </authorList>
    </citation>
    <scope>NUCLEOTIDE SEQUENCE</scope>
    <source>
        <strain evidence="3">ZS-35-S2</strain>
    </source>
</reference>
<dbReference type="Proteomes" id="UP001057580">
    <property type="component" value="Chromosome"/>
</dbReference>
<evidence type="ECO:0000313" key="4">
    <source>
        <dbReference type="Proteomes" id="UP001057580"/>
    </source>
</evidence>
<feature type="transmembrane region" description="Helical" evidence="2">
    <location>
        <begin position="416"/>
        <end position="437"/>
    </location>
</feature>
<name>A0A9E7R2L0_9EURY</name>
<feature type="transmembrane region" description="Helical" evidence="2">
    <location>
        <begin position="86"/>
        <end position="105"/>
    </location>
</feature>
<gene>
    <name evidence="3" type="ORF">N0B31_20045</name>
</gene>